<evidence type="ECO:0000256" key="2">
    <source>
        <dbReference type="ARBA" id="ARBA00008792"/>
    </source>
</evidence>
<dbReference type="GO" id="GO:0030154">
    <property type="term" value="P:cell differentiation"/>
    <property type="evidence" value="ECO:0007669"/>
    <property type="project" value="UniProtKB-KW"/>
</dbReference>
<keyword evidence="14" id="KW-0469">Meiosis</keyword>
<evidence type="ECO:0000259" key="19">
    <source>
        <dbReference type="PROSITE" id="PS51194"/>
    </source>
</evidence>
<keyword evidence="12" id="KW-0744">Spermatogenesis</keyword>
<evidence type="ECO:0000256" key="4">
    <source>
        <dbReference type="ARBA" id="ARBA00013352"/>
    </source>
</evidence>
<dbReference type="EC" id="3.6.4.13" evidence="3"/>
<keyword evidence="6" id="KW-0963">Cytoplasm</keyword>
<evidence type="ECO:0000256" key="8">
    <source>
        <dbReference type="ARBA" id="ARBA00022782"/>
    </source>
</evidence>
<dbReference type="STRING" id="105785.A0A2J7PCP5"/>
<evidence type="ECO:0000256" key="6">
    <source>
        <dbReference type="ARBA" id="ARBA00022490"/>
    </source>
</evidence>
<dbReference type="PANTHER" id="PTHR18934:SF113">
    <property type="entry name" value="ATP-DEPENDENT RNA HELICASE TDRD9"/>
    <property type="match status" value="1"/>
</dbReference>
<dbReference type="InterPro" id="IPR013087">
    <property type="entry name" value="Znf_C2H2_type"/>
</dbReference>
<dbReference type="GO" id="GO:0051321">
    <property type="term" value="P:meiotic cell cycle"/>
    <property type="evidence" value="ECO:0007669"/>
    <property type="project" value="UniProtKB-KW"/>
</dbReference>
<dbReference type="InterPro" id="IPR014001">
    <property type="entry name" value="Helicase_ATP-bd"/>
</dbReference>
<reference evidence="20 21" key="1">
    <citation type="submission" date="2017-12" db="EMBL/GenBank/DDBJ databases">
        <title>Hemimetabolous genomes reveal molecular basis of termite eusociality.</title>
        <authorList>
            <person name="Harrison M.C."/>
            <person name="Jongepier E."/>
            <person name="Robertson H.M."/>
            <person name="Arning N."/>
            <person name="Bitard-Feildel T."/>
            <person name="Chao H."/>
            <person name="Childers C.P."/>
            <person name="Dinh H."/>
            <person name="Doddapaneni H."/>
            <person name="Dugan S."/>
            <person name="Gowin J."/>
            <person name="Greiner C."/>
            <person name="Han Y."/>
            <person name="Hu H."/>
            <person name="Hughes D.S.T."/>
            <person name="Huylmans A.-K."/>
            <person name="Kemena C."/>
            <person name="Kremer L.P.M."/>
            <person name="Lee S.L."/>
            <person name="Lopez-Ezquerra A."/>
            <person name="Mallet L."/>
            <person name="Monroy-Kuhn J.M."/>
            <person name="Moser A."/>
            <person name="Murali S.C."/>
            <person name="Muzny D.M."/>
            <person name="Otani S."/>
            <person name="Piulachs M.-D."/>
            <person name="Poelchau M."/>
            <person name="Qu J."/>
            <person name="Schaub F."/>
            <person name="Wada-Katsumata A."/>
            <person name="Worley K.C."/>
            <person name="Xie Q."/>
            <person name="Ylla G."/>
            <person name="Poulsen M."/>
            <person name="Gibbs R.A."/>
            <person name="Schal C."/>
            <person name="Richards S."/>
            <person name="Belles X."/>
            <person name="Korb J."/>
            <person name="Bornberg-Bauer E."/>
        </authorList>
    </citation>
    <scope>NUCLEOTIDE SEQUENCE [LARGE SCALE GENOMIC DNA]</scope>
    <source>
        <tissue evidence="20">Whole body</tissue>
    </source>
</reference>
<evidence type="ECO:0000256" key="14">
    <source>
        <dbReference type="ARBA" id="ARBA00023254"/>
    </source>
</evidence>
<evidence type="ECO:0000256" key="9">
    <source>
        <dbReference type="ARBA" id="ARBA00022801"/>
    </source>
</evidence>
<dbReference type="GO" id="GO:0003724">
    <property type="term" value="F:RNA helicase activity"/>
    <property type="evidence" value="ECO:0007669"/>
    <property type="project" value="UniProtKB-EC"/>
</dbReference>
<comment type="subcellular location">
    <subcellularLocation>
        <location evidence="1">Cytoplasm</location>
    </subcellularLocation>
</comment>
<dbReference type="Gene3D" id="2.40.50.90">
    <property type="match status" value="1"/>
</dbReference>
<comment type="catalytic activity">
    <reaction evidence="15">
        <text>ATP + H2O = ADP + phosphate + H(+)</text>
        <dbReference type="Rhea" id="RHEA:13065"/>
        <dbReference type="ChEBI" id="CHEBI:15377"/>
        <dbReference type="ChEBI" id="CHEBI:15378"/>
        <dbReference type="ChEBI" id="CHEBI:30616"/>
        <dbReference type="ChEBI" id="CHEBI:43474"/>
        <dbReference type="ChEBI" id="CHEBI:456216"/>
        <dbReference type="EC" id="3.6.4.13"/>
    </reaction>
</comment>
<dbReference type="Proteomes" id="UP000235965">
    <property type="component" value="Unassembled WGS sequence"/>
</dbReference>
<dbReference type="Pfam" id="PF00271">
    <property type="entry name" value="Helicase_C"/>
    <property type="match status" value="1"/>
</dbReference>
<dbReference type="EMBL" id="NEVH01027057">
    <property type="protein sequence ID" value="PNF14099.1"/>
    <property type="molecule type" value="Genomic_DNA"/>
</dbReference>
<dbReference type="PROSITE" id="PS50304">
    <property type="entry name" value="TUDOR"/>
    <property type="match status" value="1"/>
</dbReference>
<evidence type="ECO:0000256" key="1">
    <source>
        <dbReference type="ARBA" id="ARBA00004496"/>
    </source>
</evidence>
<dbReference type="PROSITE" id="PS00028">
    <property type="entry name" value="ZINC_FINGER_C2H2_1"/>
    <property type="match status" value="1"/>
</dbReference>
<feature type="domain" description="Tudor" evidence="17">
    <location>
        <begin position="945"/>
        <end position="1010"/>
    </location>
</feature>
<dbReference type="GO" id="GO:0005737">
    <property type="term" value="C:cytoplasm"/>
    <property type="evidence" value="ECO:0007669"/>
    <property type="project" value="UniProtKB-SubCell"/>
</dbReference>
<dbReference type="PANTHER" id="PTHR18934">
    <property type="entry name" value="ATP-DEPENDENT RNA HELICASE"/>
    <property type="match status" value="1"/>
</dbReference>
<keyword evidence="5" id="KW-0217">Developmental protein</keyword>
<dbReference type="PROSITE" id="PS51194">
    <property type="entry name" value="HELICASE_CTER"/>
    <property type="match status" value="1"/>
</dbReference>
<proteinExistence type="inferred from homology"/>
<feature type="domain" description="Helicase C-terminal" evidence="19">
    <location>
        <begin position="359"/>
        <end position="529"/>
    </location>
</feature>
<comment type="similarity">
    <text evidence="2">Belongs to the DEAD box helicase family. DEAH subfamily.</text>
</comment>
<evidence type="ECO:0000259" key="17">
    <source>
        <dbReference type="PROSITE" id="PS50304"/>
    </source>
</evidence>
<evidence type="ECO:0000256" key="13">
    <source>
        <dbReference type="ARBA" id="ARBA00023158"/>
    </source>
</evidence>
<evidence type="ECO:0000313" key="20">
    <source>
        <dbReference type="EMBL" id="PNF14099.1"/>
    </source>
</evidence>
<dbReference type="PROSITE" id="PS51192">
    <property type="entry name" value="HELICASE_ATP_BIND_1"/>
    <property type="match status" value="1"/>
</dbReference>
<dbReference type="GO" id="GO:0016787">
    <property type="term" value="F:hydrolase activity"/>
    <property type="evidence" value="ECO:0007669"/>
    <property type="project" value="UniProtKB-KW"/>
</dbReference>
<evidence type="ECO:0000256" key="15">
    <source>
        <dbReference type="ARBA" id="ARBA00047984"/>
    </source>
</evidence>
<dbReference type="SMART" id="SM00487">
    <property type="entry name" value="DEXDc"/>
    <property type="match status" value="1"/>
</dbReference>
<keyword evidence="10 20" id="KW-0347">Helicase</keyword>
<evidence type="ECO:0000259" key="18">
    <source>
        <dbReference type="PROSITE" id="PS51192"/>
    </source>
</evidence>
<evidence type="ECO:0000256" key="16">
    <source>
        <dbReference type="SAM" id="MobiDB-lite"/>
    </source>
</evidence>
<evidence type="ECO:0000256" key="3">
    <source>
        <dbReference type="ARBA" id="ARBA00012552"/>
    </source>
</evidence>
<dbReference type="Pfam" id="PF00567">
    <property type="entry name" value="TUDOR"/>
    <property type="match status" value="1"/>
</dbReference>
<dbReference type="Gene3D" id="2.30.30.140">
    <property type="match status" value="1"/>
</dbReference>
<dbReference type="CDD" id="cd18791">
    <property type="entry name" value="SF2_C_RHA"/>
    <property type="match status" value="1"/>
</dbReference>
<dbReference type="OrthoDB" id="66977at2759"/>
<dbReference type="InterPro" id="IPR011545">
    <property type="entry name" value="DEAD/DEAH_box_helicase_dom"/>
</dbReference>
<dbReference type="GO" id="GO:0008270">
    <property type="term" value="F:zinc ion binding"/>
    <property type="evidence" value="ECO:0007669"/>
    <property type="project" value="InterPro"/>
</dbReference>
<dbReference type="InterPro" id="IPR035437">
    <property type="entry name" value="SNase_OB-fold_sf"/>
</dbReference>
<name>A0A2J7PCP5_9NEOP</name>
<dbReference type="InterPro" id="IPR003604">
    <property type="entry name" value="Matrin/U1-like-C_Znf_C2H2"/>
</dbReference>
<evidence type="ECO:0000256" key="5">
    <source>
        <dbReference type="ARBA" id="ARBA00022473"/>
    </source>
</evidence>
<accession>A0A2J7PCP5</accession>
<dbReference type="GO" id="GO:0003723">
    <property type="term" value="F:RNA binding"/>
    <property type="evidence" value="ECO:0007669"/>
    <property type="project" value="TreeGrafter"/>
</dbReference>
<keyword evidence="13" id="KW-0943">RNA-mediated gene silencing</keyword>
<keyword evidence="21" id="KW-1185">Reference proteome</keyword>
<organism evidence="20 21">
    <name type="scientific">Cryptotermes secundus</name>
    <dbReference type="NCBI Taxonomy" id="105785"/>
    <lineage>
        <taxon>Eukaryota</taxon>
        <taxon>Metazoa</taxon>
        <taxon>Ecdysozoa</taxon>
        <taxon>Arthropoda</taxon>
        <taxon>Hexapoda</taxon>
        <taxon>Insecta</taxon>
        <taxon>Pterygota</taxon>
        <taxon>Neoptera</taxon>
        <taxon>Polyneoptera</taxon>
        <taxon>Dictyoptera</taxon>
        <taxon>Blattodea</taxon>
        <taxon>Blattoidea</taxon>
        <taxon>Termitoidae</taxon>
        <taxon>Kalotermitidae</taxon>
        <taxon>Cryptotermitinae</taxon>
        <taxon>Cryptotermes</taxon>
    </lineage>
</organism>
<dbReference type="Pfam" id="PF00270">
    <property type="entry name" value="DEAD"/>
    <property type="match status" value="1"/>
</dbReference>
<evidence type="ECO:0000256" key="12">
    <source>
        <dbReference type="ARBA" id="ARBA00022871"/>
    </source>
</evidence>
<dbReference type="SMART" id="SM00847">
    <property type="entry name" value="HA2"/>
    <property type="match status" value="1"/>
</dbReference>
<dbReference type="SMART" id="SM00490">
    <property type="entry name" value="HELICc"/>
    <property type="match status" value="1"/>
</dbReference>
<evidence type="ECO:0000256" key="7">
    <source>
        <dbReference type="ARBA" id="ARBA00022741"/>
    </source>
</evidence>
<dbReference type="GO" id="GO:0005524">
    <property type="term" value="F:ATP binding"/>
    <property type="evidence" value="ECO:0007669"/>
    <property type="project" value="UniProtKB-KW"/>
</dbReference>
<dbReference type="Gene3D" id="1.20.120.1080">
    <property type="match status" value="1"/>
</dbReference>
<dbReference type="Gene3D" id="3.40.50.300">
    <property type="entry name" value="P-loop containing nucleotide triphosphate hydrolases"/>
    <property type="match status" value="2"/>
</dbReference>
<dbReference type="InterPro" id="IPR027417">
    <property type="entry name" value="P-loop_NTPase"/>
</dbReference>
<feature type="domain" description="Helicase ATP-binding" evidence="18">
    <location>
        <begin position="133"/>
        <end position="299"/>
    </location>
</feature>
<feature type="region of interest" description="Disordered" evidence="16">
    <location>
        <begin position="64"/>
        <end position="83"/>
    </location>
</feature>
<evidence type="ECO:0000256" key="11">
    <source>
        <dbReference type="ARBA" id="ARBA00022840"/>
    </source>
</evidence>
<dbReference type="FunFam" id="3.40.50.300:FF:001760">
    <property type="entry name" value="ATP-dependent RNA helicase"/>
    <property type="match status" value="1"/>
</dbReference>
<gene>
    <name evidence="20" type="primary">spn-E</name>
    <name evidence="20" type="ORF">B7P43_G01069</name>
</gene>
<keyword evidence="7" id="KW-0547">Nucleotide-binding</keyword>
<dbReference type="SMART" id="SM00451">
    <property type="entry name" value="ZnF_U1"/>
    <property type="match status" value="1"/>
</dbReference>
<keyword evidence="11" id="KW-0067">ATP-binding</keyword>
<dbReference type="InterPro" id="IPR001650">
    <property type="entry name" value="Helicase_C-like"/>
</dbReference>
<dbReference type="SUPFAM" id="SSF63748">
    <property type="entry name" value="Tudor/PWWP/MBT"/>
    <property type="match status" value="1"/>
</dbReference>
<sequence>MDLLDIFDMSKTFERVMVPGSQTQGHVVTSDELFSNPSDMKKPFKGRDYVRQYQIQEEQEVLQSLQSEQNIQEAAEGPDSSSMYDVEELTSVGAGPNVNDLLHEELTQVYNNYSFVHSAQNSLPIMDYKDKIVSMVETNQVTVIQGATGCGKSTQVPQFILDSCVGNGVHCNIVITQPRRIAAITVAKRVSEERNWPLGTLVGYQVGLNNKTSGDTRLTFCTTGVLLQKFINKRNMNDYTHVIVDEVHERDEDMDFTLLIVRKLLRTNSRGVKVILMSATFNVQRFSEYFSFPVLGKLEPAPIIDLDKSHALKTSFMINIYYLCQMGVLGPLPEIREEEPGITGHGYELAVKLIKEFDGLEQRSEKTEKGAVLVFLPGLYEIEELYSLLHRTALANHLKWWVRPLHSTITTDEQESVFKLPPAGSRKIILSTNIAESSITLPDIVYVIDFCLTKQLICDQNTNFTSLQVCWASKANCTQRAGRSGRVAEGRVYRLVPQFFYDRVLDDEGVPEILRCPLDRLILQAKLFDMGEPKALLALTLDPPDLTNLENSILLLKETGGLLSESHGIPNIYDGDITFMGHIMAKLPVDIRIAKLILLGHIFSVLEECIIMGAAMSLKSVFSSPFQERLAAYNSKLTWADGSCSDCISFLNAYKVWYSNHENGYFQRSVGGEKSWGKRYFIQLKAMKEVDILIQDLTLRLKRLGIAATTGYGRVIWTDLEKPLVLKVVIAGAFYPNYFVRGAQGGQIDEREAVKVLVGRDPYNTVFFKNMPTNQPGELYAKTIKNYLKDCADEMKVSFDGTSKVYVQFGRSHYQEVDERRFHARIPGRVSMAVYKAVKLRQLKIPCILHLLKAEHAAQRAEQLGLCTYKEKPLLGERQQELSSSTLNPNLPTIDVSYIQLLISHIVDPGHFWAHSADTSSSQQQVWLFQKLNEKSDLLKPLTELPQVGKIYAAPYTEYSQTNYYRARVESVSSRKGEGNVIQVFFIDYGNTEAVKLSDLRDFDDETIKDDILEVPAQAFECTLSEIQPSLIHNSQGLWTNEALNEFRRVVQGKVFYGKVYSVVHGVVSLELIRQSLSSSQQVNINHWLIEKGYAQRADESYLSKVNHDLRVLQSGMELETRRVYDDLQSHETGFSKDTYPEPPSQKECRTKVTLRGPNSPLEMKLYNLTQVGMSRVVNIEWNSVNSVLLDTEPQDPHDRLLVAANVGQNPQADRLTLHHTTLMPNLHGLASLVCLIFAPTIELRVNESRTRLIGALCGLGCDKLTGQPVFRDHDMEVAFDTEITIEDLQEVNRLRYWMNIAMYTDEGEDTPDNGPRDVIKCQNKIKNFLFALLKKKRKSKEICAARRPFQWNQLDSRYLLDPSESRVDDRAIFRLHWGVDLEEEDDSHIKEMMQHVKDLHSKAVSSEPLKEVVCKLCQVTIQSTQALRLHLQTAQHKDHEDELAR</sequence>
<dbReference type="GO" id="GO:0031047">
    <property type="term" value="P:regulatory ncRNA-mediated gene silencing"/>
    <property type="evidence" value="ECO:0007669"/>
    <property type="project" value="UniProtKB-KW"/>
</dbReference>
<keyword evidence="9" id="KW-0378">Hydrolase</keyword>
<dbReference type="FunCoup" id="A0A2J7PCP5">
    <property type="interactions" value="145"/>
</dbReference>
<evidence type="ECO:0000313" key="21">
    <source>
        <dbReference type="Proteomes" id="UP000235965"/>
    </source>
</evidence>
<protein>
    <recommendedName>
        <fullName evidence="4">Probable ATP-dependent RNA helicase spindle-E</fullName>
        <ecNumber evidence="3">3.6.4.13</ecNumber>
    </recommendedName>
</protein>
<dbReference type="InterPro" id="IPR002999">
    <property type="entry name" value="Tudor"/>
</dbReference>
<dbReference type="GO" id="GO:0007283">
    <property type="term" value="P:spermatogenesis"/>
    <property type="evidence" value="ECO:0007669"/>
    <property type="project" value="UniProtKB-KW"/>
</dbReference>
<dbReference type="InParanoid" id="A0A2J7PCP5"/>
<comment type="caution">
    <text evidence="20">The sequence shown here is derived from an EMBL/GenBank/DDBJ whole genome shotgun (WGS) entry which is preliminary data.</text>
</comment>
<dbReference type="SUPFAM" id="SSF52540">
    <property type="entry name" value="P-loop containing nucleoside triphosphate hydrolases"/>
    <property type="match status" value="1"/>
</dbReference>
<keyword evidence="8" id="KW-0221">Differentiation</keyword>
<dbReference type="SMART" id="SM00333">
    <property type="entry name" value="TUDOR"/>
    <property type="match status" value="1"/>
</dbReference>
<dbReference type="InterPro" id="IPR007502">
    <property type="entry name" value="Helicase-assoc_dom"/>
</dbReference>
<dbReference type="FunFam" id="1.20.120.1080:FF:000081">
    <property type="entry name" value="Tudor domain containing 9"/>
    <property type="match status" value="1"/>
</dbReference>
<evidence type="ECO:0000256" key="10">
    <source>
        <dbReference type="ARBA" id="ARBA00022806"/>
    </source>
</evidence>